<dbReference type="Proteomes" id="UP001223079">
    <property type="component" value="Unassembled WGS sequence"/>
</dbReference>
<evidence type="ECO:0000313" key="3">
    <source>
        <dbReference type="Proteomes" id="UP001223079"/>
    </source>
</evidence>
<gene>
    <name evidence="2" type="ORF">J2S23_001136</name>
</gene>
<accession>A0ABT9YRG5</accession>
<dbReference type="InterPro" id="IPR039476">
    <property type="entry name" value="P2CMN_synthase_LarB"/>
</dbReference>
<dbReference type="Gene3D" id="3.40.50.1970">
    <property type="match status" value="1"/>
</dbReference>
<comment type="caution">
    <text evidence="2">The sequence shown here is derived from an EMBL/GenBank/DDBJ whole genome shotgun (WGS) entry which is preliminary data.</text>
</comment>
<keyword evidence="3" id="KW-1185">Reference proteome</keyword>
<feature type="domain" description="PurE" evidence="1">
    <location>
        <begin position="91"/>
        <end position="223"/>
    </location>
</feature>
<evidence type="ECO:0000313" key="2">
    <source>
        <dbReference type="EMBL" id="MDQ0222584.1"/>
    </source>
</evidence>
<dbReference type="Pfam" id="PF00731">
    <property type="entry name" value="AIRC"/>
    <property type="match status" value="1"/>
</dbReference>
<dbReference type="SMART" id="SM01001">
    <property type="entry name" value="AIRC"/>
    <property type="match status" value="1"/>
</dbReference>
<dbReference type="RefSeq" id="WP_307121777.1">
    <property type="nucleotide sequence ID" value="NZ_JAUSTM010000009.1"/>
</dbReference>
<evidence type="ECO:0000259" key="1">
    <source>
        <dbReference type="SMART" id="SM01001"/>
    </source>
</evidence>
<dbReference type="EMBL" id="JAUSTM010000009">
    <property type="protein sequence ID" value="MDQ0222584.1"/>
    <property type="molecule type" value="Genomic_DNA"/>
</dbReference>
<name>A0ABT9YRG5_9STRE</name>
<dbReference type="SUPFAM" id="SSF52255">
    <property type="entry name" value="N5-CAIR mutase (phosphoribosylaminoimidazole carboxylase, PurE)"/>
    <property type="match status" value="1"/>
</dbReference>
<dbReference type="PANTHER" id="PTHR43064">
    <property type="entry name" value="PHOSPHORIBOSYLAMINOIMIDAZOLE CARBOXYLASE-RELATED"/>
    <property type="match status" value="1"/>
</dbReference>
<dbReference type="InterPro" id="IPR000031">
    <property type="entry name" value="PurE_dom"/>
</dbReference>
<proteinExistence type="predicted"/>
<sequence>MNSKEMIKEFSQVDLKRRELKGYPEIIYGAHKTASQILAISKQIDIVGQPVLITRLSKEKYLNIKNELPKGTYYEGGEIFYTRKQDQMGKGNVLILSAGTSDYKVVEEAAVTSEWLGCKTEIIQDVGVAGIHRLLSKIDKIRQASVIIVVAGMEGALPSVVSGLVEVPLIAVPTSVGYGANLEGITTLLAMTTSCSSGVSIVNIDNGFGAAYQAALIIKLINKEV</sequence>
<organism evidence="2 3">
    <name type="scientific">Streptococcus moroccensis</name>
    <dbReference type="NCBI Taxonomy" id="1451356"/>
    <lineage>
        <taxon>Bacteria</taxon>
        <taxon>Bacillati</taxon>
        <taxon>Bacillota</taxon>
        <taxon>Bacilli</taxon>
        <taxon>Lactobacillales</taxon>
        <taxon>Streptococcaceae</taxon>
        <taxon>Streptococcus</taxon>
    </lineage>
</organism>
<dbReference type="NCBIfam" id="NF033503">
    <property type="entry name" value="LarB"/>
    <property type="match status" value="1"/>
</dbReference>
<reference evidence="2 3" key="1">
    <citation type="submission" date="2023-07" db="EMBL/GenBank/DDBJ databases">
        <title>Genomic Encyclopedia of Type Strains, Phase IV (KMG-IV): sequencing the most valuable type-strain genomes for metagenomic binning, comparative biology and taxonomic classification.</title>
        <authorList>
            <person name="Goeker M."/>
        </authorList>
    </citation>
    <scope>NUCLEOTIDE SEQUENCE [LARGE SCALE GENOMIC DNA]</scope>
    <source>
        <strain evidence="2 3">DSM 105143</strain>
    </source>
</reference>
<protein>
    <submittedName>
        <fullName evidence="2">NCAIR mutase (PurE)-related protein</fullName>
    </submittedName>
</protein>
<dbReference type="PANTHER" id="PTHR43064:SF1">
    <property type="entry name" value="SLL1489 PROTEIN"/>
    <property type="match status" value="1"/>
</dbReference>